<accession>A0AA46NWJ7</accession>
<evidence type="ECO:0000313" key="2">
    <source>
        <dbReference type="Proteomes" id="UP001163947"/>
    </source>
</evidence>
<proteinExistence type="predicted"/>
<protein>
    <submittedName>
        <fullName evidence="1">Uncharacterized protein</fullName>
    </submittedName>
</protein>
<organism evidence="1 2">
    <name type="scientific">Rhodococcus aetherivorans</name>
    <dbReference type="NCBI Taxonomy" id="191292"/>
    <lineage>
        <taxon>Bacteria</taxon>
        <taxon>Bacillati</taxon>
        <taxon>Actinomycetota</taxon>
        <taxon>Actinomycetes</taxon>
        <taxon>Mycobacteriales</taxon>
        <taxon>Nocardiaceae</taxon>
        <taxon>Rhodococcus</taxon>
    </lineage>
</organism>
<sequence length="56" mass="6329">MLLDTDCERAVFRAYVRGITTRHPTIVERRAPWRADVGPGWTRPARRAASVYGDTG</sequence>
<gene>
    <name evidence="1" type="ORF">OCS65_05575</name>
</gene>
<dbReference type="AlphaFoldDB" id="A0AA46NWJ7"/>
<evidence type="ECO:0000313" key="1">
    <source>
        <dbReference type="EMBL" id="UYF95234.1"/>
    </source>
</evidence>
<dbReference type="EMBL" id="CP106982">
    <property type="protein sequence ID" value="UYF95234.1"/>
    <property type="molecule type" value="Genomic_DNA"/>
</dbReference>
<reference evidence="1" key="1">
    <citation type="submission" date="2022-09" db="EMBL/GenBank/DDBJ databases">
        <title>The genome sequence of Rhodococcus aetherivorans N1.</title>
        <authorList>
            <person name="Jiang W."/>
        </authorList>
    </citation>
    <scope>NUCLEOTIDE SEQUENCE</scope>
    <source>
        <strain evidence="1">N1</strain>
    </source>
</reference>
<name>A0AA46NWJ7_9NOCA</name>
<dbReference type="GeneID" id="83619866"/>
<dbReference type="Proteomes" id="UP001163947">
    <property type="component" value="Chromosome"/>
</dbReference>
<dbReference type="RefSeq" id="WP_174824758.1">
    <property type="nucleotide sequence ID" value="NZ_BAAAYP010000036.1"/>
</dbReference>